<dbReference type="InterPro" id="IPR011993">
    <property type="entry name" value="PH-like_dom_sf"/>
</dbReference>
<organism evidence="3 4">
    <name type="scientific">Kwoniella dendrophila CBS 6074</name>
    <dbReference type="NCBI Taxonomy" id="1295534"/>
    <lineage>
        <taxon>Eukaryota</taxon>
        <taxon>Fungi</taxon>
        <taxon>Dikarya</taxon>
        <taxon>Basidiomycota</taxon>
        <taxon>Agaricomycotina</taxon>
        <taxon>Tremellomycetes</taxon>
        <taxon>Tremellales</taxon>
        <taxon>Cryptococcaceae</taxon>
        <taxon>Kwoniella</taxon>
    </lineage>
</organism>
<dbReference type="InterPro" id="IPR035899">
    <property type="entry name" value="DBL_dom_sf"/>
</dbReference>
<dbReference type="AlphaFoldDB" id="A0AAX4K3H6"/>
<feature type="domain" description="DH" evidence="2">
    <location>
        <begin position="317"/>
        <end position="507"/>
    </location>
</feature>
<dbReference type="Gene3D" id="2.30.29.30">
    <property type="entry name" value="Pleckstrin-homology domain (PH domain)/Phosphotyrosine-binding domain (PTB)"/>
    <property type="match status" value="1"/>
</dbReference>
<dbReference type="SUPFAM" id="SSF50729">
    <property type="entry name" value="PH domain-like"/>
    <property type="match status" value="1"/>
</dbReference>
<dbReference type="SMART" id="SM00666">
    <property type="entry name" value="PB1"/>
    <property type="match status" value="1"/>
</dbReference>
<dbReference type="Pfam" id="PF00564">
    <property type="entry name" value="PB1"/>
    <property type="match status" value="1"/>
</dbReference>
<dbReference type="GO" id="GO:0031106">
    <property type="term" value="P:septin ring organization"/>
    <property type="evidence" value="ECO:0007669"/>
    <property type="project" value="TreeGrafter"/>
</dbReference>
<feature type="compositionally biased region" description="Polar residues" evidence="1">
    <location>
        <begin position="686"/>
        <end position="696"/>
    </location>
</feature>
<feature type="region of interest" description="Disordered" evidence="1">
    <location>
        <begin position="1"/>
        <end position="32"/>
    </location>
</feature>
<reference evidence="3 4" key="1">
    <citation type="submission" date="2024-01" db="EMBL/GenBank/DDBJ databases">
        <title>Comparative genomics of Cryptococcus and Kwoniella reveals pathogenesis evolution and contrasting modes of karyotype evolution via chromosome fusion or intercentromeric recombination.</title>
        <authorList>
            <person name="Coelho M.A."/>
            <person name="David-Palma M."/>
            <person name="Shea T."/>
            <person name="Bowers K."/>
            <person name="McGinley-Smith S."/>
            <person name="Mohammad A.W."/>
            <person name="Gnirke A."/>
            <person name="Yurkov A.M."/>
            <person name="Nowrousian M."/>
            <person name="Sun S."/>
            <person name="Cuomo C.A."/>
            <person name="Heitman J."/>
        </authorList>
    </citation>
    <scope>NUCLEOTIDE SEQUENCE [LARGE SCALE GENOMIC DNA]</scope>
    <source>
        <strain evidence="3 4">CBS 6074</strain>
    </source>
</reference>
<dbReference type="SUPFAM" id="SSF54277">
    <property type="entry name" value="CAD &amp; PB1 domains"/>
    <property type="match status" value="1"/>
</dbReference>
<feature type="region of interest" description="Disordered" evidence="1">
    <location>
        <begin position="986"/>
        <end position="1031"/>
    </location>
</feature>
<dbReference type="GO" id="GO:0005634">
    <property type="term" value="C:nucleus"/>
    <property type="evidence" value="ECO:0007669"/>
    <property type="project" value="TreeGrafter"/>
</dbReference>
<dbReference type="Pfam" id="PF15411">
    <property type="entry name" value="PH_10"/>
    <property type="match status" value="1"/>
</dbReference>
<dbReference type="SUPFAM" id="SSF48065">
    <property type="entry name" value="DBL homology domain (DH-domain)"/>
    <property type="match status" value="1"/>
</dbReference>
<feature type="region of interest" description="Disordered" evidence="1">
    <location>
        <begin position="287"/>
        <end position="308"/>
    </location>
</feature>
<gene>
    <name evidence="3" type="ORF">L201_006584</name>
</gene>
<dbReference type="InterPro" id="IPR053026">
    <property type="entry name" value="CDC42_GEF"/>
</dbReference>
<proteinExistence type="predicted"/>
<dbReference type="GO" id="GO:0005737">
    <property type="term" value="C:cytoplasm"/>
    <property type="evidence" value="ECO:0007669"/>
    <property type="project" value="TreeGrafter"/>
</dbReference>
<dbReference type="EMBL" id="CP144106">
    <property type="protein sequence ID" value="WWC91638.1"/>
    <property type="molecule type" value="Genomic_DNA"/>
</dbReference>
<sequence length="1150" mass="127031">MSMSGSISRKRVGSVSQRNNDSGTPQLDIQSIQMPSNKTNALALKTAALSSTKSLYQTCSILRKRLRCVEDFQAFLEQPENAEPLDVVSHMCHLFRLGSPLCHLYNLLIPSFTDSTSSLYAELPAPPPIEYDFPPFMDSPNGVRNWAKRPENAKMCQRYIASFCMAMKKRHQEGRWHSEIWALHELFGKSNGDDPEAYDSTGLMKVLQTVEEILDHLPESAMSPLSPTTPHTASSSIHHISANALRNQYQHQQRQSYDLPFTLGGNGTGSGAIANMAATMNGGVHLDSSSSPVATTSAIPNGNGEEMQRTKSTVDANAFKSVEELVSSEKSYVQELEILVRCSQEMLDKQLVSTETNHQIFSNLAKILDFHRKFLIKLETEYEPIQEGRGPKAWAEGVWGRPFITSEAEFDCYGPYCANYLDAITVVNEQMPNLMRGQELPPDERPCLDPQRELQAFMIKPIQRITKYGLLLDAILHATAKHDYPFRPELEEASAAVKRIAASINEVTDFKAKQATVKELMDRVEDWKGHELDKFGDLWLDDHFTVTKADQPREYHVFLFEKMMLCCKEVQPERKKASKNSSMLRKDKTISKSMEKKKLALKGRIFVSNINRATLLTPEPGPSDPYGVSRVCIAWTVPHRHPNGWHEDQEDSFIMIGRTEDQMKKWADKVTELSLAERKRQEANRNSRSAMSTGRYSGSEKAYQHSSFAPPTPSAEKPPFTFPPPLPGQASHFASAEDEDEDGLISGRTTPSMSNHGHGQGNTSPYTSVHPTTGRRVQSQQSMPAAMQAEFRARALTEDQFGPSMTQWRNQQQPMPPPLPRLASAMSAMSTASEASFGPGLNSASSARSYGLPPMSRTSSAVTGSRILSRADEEEEQDSPVEQREAFNRFGPARGMARTPSHGIVGGPSVPYPPQLRNRSASSPNVYQQPKFAGSLNHELPPPPPLPAVQSGGSPYQPPSQPWMDSQLSMSSSSTLVGGTAYFTKRMSAGTNNKRSSSESHSTETSETTSDQQSPATPYGSIPPNGDHHQMIKGITPVVSRQNSGDVINGGGSTGSHGSAGSNVLIKLRCGEDQFLIGVPQDINFPTLYQKIHKKIRLCSSAAARTNDTLQIKWIDNDEDEITIKCDADIEAMIGECMEVGASHVNLVAR</sequence>
<feature type="compositionally biased region" description="Polar residues" evidence="1">
    <location>
        <begin position="917"/>
        <end position="928"/>
    </location>
</feature>
<feature type="compositionally biased region" description="Polar residues" evidence="1">
    <location>
        <begin position="747"/>
        <end position="772"/>
    </location>
</feature>
<evidence type="ECO:0000256" key="1">
    <source>
        <dbReference type="SAM" id="MobiDB-lite"/>
    </source>
</evidence>
<dbReference type="GO" id="GO:0043332">
    <property type="term" value="C:mating projection tip"/>
    <property type="evidence" value="ECO:0007669"/>
    <property type="project" value="TreeGrafter"/>
</dbReference>
<dbReference type="InterPro" id="IPR000219">
    <property type="entry name" value="DH_dom"/>
</dbReference>
<dbReference type="CDD" id="cd13246">
    <property type="entry name" value="PH_Scd1"/>
    <property type="match status" value="1"/>
</dbReference>
<feature type="compositionally biased region" description="Polar residues" evidence="1">
    <location>
        <begin position="287"/>
        <end position="300"/>
    </location>
</feature>
<keyword evidence="4" id="KW-1185">Reference proteome</keyword>
<dbReference type="GO" id="GO:0005085">
    <property type="term" value="F:guanyl-nucleotide exchange factor activity"/>
    <property type="evidence" value="ECO:0007669"/>
    <property type="project" value="InterPro"/>
</dbReference>
<feature type="region of interest" description="Disordered" evidence="1">
    <location>
        <begin position="848"/>
        <end position="972"/>
    </location>
</feature>
<dbReference type="GO" id="GO:0030010">
    <property type="term" value="P:establishment of cell polarity"/>
    <property type="evidence" value="ECO:0007669"/>
    <property type="project" value="TreeGrafter"/>
</dbReference>
<dbReference type="Gene3D" id="1.20.900.10">
    <property type="entry name" value="Dbl homology (DH) domain"/>
    <property type="match status" value="1"/>
</dbReference>
<dbReference type="PANTHER" id="PTHR47339">
    <property type="entry name" value="CELL DIVISION CONTROL PROTEIN 24"/>
    <property type="match status" value="1"/>
</dbReference>
<evidence type="ECO:0000313" key="4">
    <source>
        <dbReference type="Proteomes" id="UP001355207"/>
    </source>
</evidence>
<feature type="compositionally biased region" description="Polar residues" evidence="1">
    <location>
        <begin position="14"/>
        <end position="32"/>
    </location>
</feature>
<dbReference type="FunFam" id="2.30.29.30:FF:000365">
    <property type="entry name" value="Related to CDC24-GTP/GDP exchange factor for Cdc42p"/>
    <property type="match status" value="1"/>
</dbReference>
<dbReference type="PANTHER" id="PTHR47339:SF1">
    <property type="entry name" value="CELL DIVISION CONTROL PROTEIN 24"/>
    <property type="match status" value="1"/>
</dbReference>
<dbReference type="SMART" id="SM00325">
    <property type="entry name" value="RhoGEF"/>
    <property type="match status" value="1"/>
</dbReference>
<dbReference type="Gene3D" id="3.10.20.90">
    <property type="entry name" value="Phosphatidylinositol 3-kinase Catalytic Subunit, Chain A, domain 1"/>
    <property type="match status" value="1"/>
</dbReference>
<dbReference type="Pfam" id="PF00621">
    <property type="entry name" value="RhoGEF"/>
    <property type="match status" value="1"/>
</dbReference>
<dbReference type="CDD" id="cd05992">
    <property type="entry name" value="PB1"/>
    <property type="match status" value="1"/>
</dbReference>
<dbReference type="PROSITE" id="PS50010">
    <property type="entry name" value="DH_2"/>
    <property type="match status" value="1"/>
</dbReference>
<dbReference type="InterPro" id="IPR033511">
    <property type="entry name" value="Cdc24/Scd1_PH_dom"/>
</dbReference>
<accession>A0AAX4K3H6</accession>
<dbReference type="Proteomes" id="UP001355207">
    <property type="component" value="Chromosome 9"/>
</dbReference>
<feature type="region of interest" description="Disordered" evidence="1">
    <location>
        <begin position="677"/>
        <end position="772"/>
    </location>
</feature>
<protein>
    <recommendedName>
        <fullName evidence="2">DH domain-containing protein</fullName>
    </recommendedName>
</protein>
<dbReference type="GO" id="GO:0000935">
    <property type="term" value="C:division septum"/>
    <property type="evidence" value="ECO:0007669"/>
    <property type="project" value="TreeGrafter"/>
</dbReference>
<evidence type="ECO:0000313" key="3">
    <source>
        <dbReference type="EMBL" id="WWC91638.1"/>
    </source>
</evidence>
<dbReference type="RefSeq" id="XP_066078400.1">
    <property type="nucleotide sequence ID" value="XM_066222303.1"/>
</dbReference>
<name>A0AAX4K3H6_9TREE</name>
<dbReference type="InterPro" id="IPR000270">
    <property type="entry name" value="PB1_dom"/>
</dbReference>
<dbReference type="CDD" id="cd00160">
    <property type="entry name" value="RhoGEF"/>
    <property type="match status" value="1"/>
</dbReference>
<evidence type="ECO:0000259" key="2">
    <source>
        <dbReference type="PROSITE" id="PS50010"/>
    </source>
</evidence>
<dbReference type="GeneID" id="91097253"/>